<evidence type="ECO:0000256" key="2">
    <source>
        <dbReference type="ARBA" id="ARBA00022840"/>
    </source>
</evidence>
<dbReference type="GO" id="GO:0016887">
    <property type="term" value="F:ATP hydrolysis activity"/>
    <property type="evidence" value="ECO:0007669"/>
    <property type="project" value="InterPro"/>
</dbReference>
<dbReference type="SUPFAM" id="SSF52540">
    <property type="entry name" value="P-loop containing nucleoside triphosphate hydrolases"/>
    <property type="match status" value="1"/>
</dbReference>
<keyword evidence="2" id="KW-0067">ATP-binding</keyword>
<dbReference type="PANTHER" id="PTHR45644">
    <property type="entry name" value="AAA ATPASE, PUTATIVE (AFU_ORTHOLOGUE AFUA_2G12920)-RELATED-RELATED"/>
    <property type="match status" value="1"/>
</dbReference>
<dbReference type="PANTHER" id="PTHR45644:SF56">
    <property type="entry name" value="AAA ATPASE, PUTATIVE (AFU_ORTHOLOGUE AFUA_2G12920)-RELATED"/>
    <property type="match status" value="1"/>
</dbReference>
<feature type="compositionally biased region" description="Basic and acidic residues" evidence="3">
    <location>
        <begin position="332"/>
        <end position="344"/>
    </location>
</feature>
<evidence type="ECO:0000256" key="1">
    <source>
        <dbReference type="ARBA" id="ARBA00022741"/>
    </source>
</evidence>
<feature type="region of interest" description="Disordered" evidence="3">
    <location>
        <begin position="1"/>
        <end position="46"/>
    </location>
</feature>
<dbReference type="InterPro" id="IPR051701">
    <property type="entry name" value="Mito_OM_Translocase_MSP1"/>
</dbReference>
<dbReference type="EMBL" id="VYYT01000162">
    <property type="protein sequence ID" value="KAK2761415.1"/>
    <property type="molecule type" value="Genomic_DNA"/>
</dbReference>
<name>A0AAD9YG98_COLKA</name>
<evidence type="ECO:0000256" key="3">
    <source>
        <dbReference type="SAM" id="MobiDB-lite"/>
    </source>
</evidence>
<dbReference type="InterPro" id="IPR003593">
    <property type="entry name" value="AAA+_ATPase"/>
</dbReference>
<dbReference type="InterPro" id="IPR003959">
    <property type="entry name" value="ATPase_AAA_core"/>
</dbReference>
<proteinExistence type="predicted"/>
<dbReference type="Pfam" id="PF00004">
    <property type="entry name" value="AAA"/>
    <property type="match status" value="1"/>
</dbReference>
<reference evidence="5" key="1">
    <citation type="submission" date="2023-02" db="EMBL/GenBank/DDBJ databases">
        <title>Colletotrichum kahawae CIFC_Que2 genome sequencing and assembly.</title>
        <authorList>
            <person name="Baroncelli R."/>
        </authorList>
    </citation>
    <scope>NUCLEOTIDE SEQUENCE</scope>
    <source>
        <strain evidence="5">CIFC_Que2</strain>
    </source>
</reference>
<dbReference type="InterPro" id="IPR027417">
    <property type="entry name" value="P-loop_NTPase"/>
</dbReference>
<protein>
    <submittedName>
        <fullName evidence="5">AAA family ATPase</fullName>
    </submittedName>
</protein>
<evidence type="ECO:0000313" key="5">
    <source>
        <dbReference type="EMBL" id="KAK2761415.1"/>
    </source>
</evidence>
<keyword evidence="1" id="KW-0547">Nucleotide-binding</keyword>
<feature type="region of interest" description="Disordered" evidence="3">
    <location>
        <begin position="312"/>
        <end position="358"/>
    </location>
</feature>
<evidence type="ECO:0000313" key="6">
    <source>
        <dbReference type="Proteomes" id="UP001281614"/>
    </source>
</evidence>
<feature type="compositionally biased region" description="Basic and acidic residues" evidence="3">
    <location>
        <begin position="15"/>
        <end position="27"/>
    </location>
</feature>
<dbReference type="GO" id="GO:0005741">
    <property type="term" value="C:mitochondrial outer membrane"/>
    <property type="evidence" value="ECO:0007669"/>
    <property type="project" value="TreeGrafter"/>
</dbReference>
<dbReference type="AlphaFoldDB" id="A0AAD9YG98"/>
<feature type="domain" description="AAA+ ATPase" evidence="4">
    <location>
        <begin position="571"/>
        <end position="708"/>
    </location>
</feature>
<accession>A0AAD9YG98</accession>
<comment type="caution">
    <text evidence="5">The sequence shown here is derived from an EMBL/GenBank/DDBJ whole genome shotgun (WGS) entry which is preliminary data.</text>
</comment>
<dbReference type="Proteomes" id="UP001281614">
    <property type="component" value="Unassembled WGS sequence"/>
</dbReference>
<sequence length="850" mass="93639">MTSKPDEAGLPVGHAADKSDANEDHGTSHNVPNPEEAAEEAKELLLADSASCQAPISYGSLQNNAEEVLLELPASRQSASAVPPEALEQTEGCIASTAEEQAAPSDTAAQDDPGAHEPPLPSTISEGEAIIDQNDQKQLSPPKTDFPHWLIKHCVTTCEEWKHTPDTLLLKDFDLADDKKQPSTDEGELADRQEDLPAYEMASILFEPLLGLVGSVPPDVDPKGGAKTTAKHHFSTDIIQLQASIKSHPHTTTRFLQCVIRHFAKPVDADLITLSQHDLEDLADHLKKSEKVPEADESLTQSADQSYMSFLFGSSPIAAPPTSSGSETSDSEVEKQRDQNERPDAGTYGENCESSGEISTLADLNEETTLERDSELELRARNIRAMQRRIRRKVPKDLALPLLEPYDDWMTLDSNLAAATFISKVDITDSQLEALEQMVGSNFDESRIRRAFLSIEAREKALQAWDADVLEFPSQPANDDDSSTAGKWVDYPLRIRDTIHKINAKSPSDGTDRFYWEQKFLDLIVNPKEVDKGWSDIAIDPQTEQEIREVIQHYTNTAEPQASYGVLKRGNIGGALLYGPPGTGKTQLTRVLACLPGLVVVCASAADIENRWSGEAEKAIRGLFNLGKLLAPSVIFIDEADSLFPSRESISHHMPWKRDTVNQMLAEMDGLTKSKATPFILLATNHPNDLDSAVLRRVPSHLYLGLPSTALRIKIFDIVLSEELLDSDINSMLLASMTHQYSGSDIRSICVQAAIMCDTWVETEGREKKRLLTRAVFEKALERTRPAATKPAISAIKTFAKEYNPKILQKIRDVEADELVLQGQAAAELRNREKEAENPDNLKPGEESST</sequence>
<gene>
    <name evidence="5" type="ORF">CKAH01_16341</name>
</gene>
<feature type="region of interest" description="Disordered" evidence="3">
    <location>
        <begin position="75"/>
        <end position="124"/>
    </location>
</feature>
<organism evidence="5 6">
    <name type="scientific">Colletotrichum kahawae</name>
    <name type="common">Coffee berry disease fungus</name>
    <dbReference type="NCBI Taxonomy" id="34407"/>
    <lineage>
        <taxon>Eukaryota</taxon>
        <taxon>Fungi</taxon>
        <taxon>Dikarya</taxon>
        <taxon>Ascomycota</taxon>
        <taxon>Pezizomycotina</taxon>
        <taxon>Sordariomycetes</taxon>
        <taxon>Hypocreomycetidae</taxon>
        <taxon>Glomerellales</taxon>
        <taxon>Glomerellaceae</taxon>
        <taxon>Colletotrichum</taxon>
        <taxon>Colletotrichum gloeosporioides species complex</taxon>
    </lineage>
</organism>
<feature type="region of interest" description="Disordered" evidence="3">
    <location>
        <begin position="827"/>
        <end position="850"/>
    </location>
</feature>
<dbReference type="Gene3D" id="1.10.8.60">
    <property type="match status" value="1"/>
</dbReference>
<dbReference type="CDD" id="cd19481">
    <property type="entry name" value="RecA-like_protease"/>
    <property type="match status" value="1"/>
</dbReference>
<dbReference type="SMART" id="SM00382">
    <property type="entry name" value="AAA"/>
    <property type="match status" value="1"/>
</dbReference>
<dbReference type="GO" id="GO:0005524">
    <property type="term" value="F:ATP binding"/>
    <property type="evidence" value="ECO:0007669"/>
    <property type="project" value="UniProtKB-KW"/>
</dbReference>
<keyword evidence="6" id="KW-1185">Reference proteome</keyword>
<dbReference type="Gene3D" id="3.40.50.300">
    <property type="entry name" value="P-loop containing nucleotide triphosphate hydrolases"/>
    <property type="match status" value="1"/>
</dbReference>
<evidence type="ECO:0000259" key="4">
    <source>
        <dbReference type="SMART" id="SM00382"/>
    </source>
</evidence>